<name>A0A6J4VMP2_9BACT</name>
<dbReference type="AlphaFoldDB" id="A0A6J4VMP2"/>
<evidence type="ECO:0000313" key="1">
    <source>
        <dbReference type="EMBL" id="CAA9582474.1"/>
    </source>
</evidence>
<dbReference type="EMBL" id="CADCWN010000249">
    <property type="protein sequence ID" value="CAA9582474.1"/>
    <property type="molecule type" value="Genomic_DNA"/>
</dbReference>
<gene>
    <name evidence="1" type="ORF">AVDCRST_MAG18-3363</name>
</gene>
<organism evidence="1">
    <name type="scientific">uncultured Thermomicrobiales bacterium</name>
    <dbReference type="NCBI Taxonomy" id="1645740"/>
    <lineage>
        <taxon>Bacteria</taxon>
        <taxon>Pseudomonadati</taxon>
        <taxon>Thermomicrobiota</taxon>
        <taxon>Thermomicrobia</taxon>
        <taxon>Thermomicrobiales</taxon>
        <taxon>environmental samples</taxon>
    </lineage>
</organism>
<protein>
    <submittedName>
        <fullName evidence="1">Uncharacterized protein</fullName>
    </submittedName>
</protein>
<sequence>MPSIALRAADGAVSAREVYSKPILSQITAFQAEWVAADGVSREIFSIGDPFNY</sequence>
<accession>A0A6J4VMP2</accession>
<reference evidence="1" key="1">
    <citation type="submission" date="2020-02" db="EMBL/GenBank/DDBJ databases">
        <authorList>
            <person name="Meier V. D."/>
        </authorList>
    </citation>
    <scope>NUCLEOTIDE SEQUENCE</scope>
    <source>
        <strain evidence="1">AVDCRST_MAG18</strain>
    </source>
</reference>
<proteinExistence type="predicted"/>